<organism evidence="3 4">
    <name type="scientific">Escallonia rubra</name>
    <dbReference type="NCBI Taxonomy" id="112253"/>
    <lineage>
        <taxon>Eukaryota</taxon>
        <taxon>Viridiplantae</taxon>
        <taxon>Streptophyta</taxon>
        <taxon>Embryophyta</taxon>
        <taxon>Tracheophyta</taxon>
        <taxon>Spermatophyta</taxon>
        <taxon>Magnoliopsida</taxon>
        <taxon>eudicotyledons</taxon>
        <taxon>Gunneridae</taxon>
        <taxon>Pentapetalae</taxon>
        <taxon>asterids</taxon>
        <taxon>campanulids</taxon>
        <taxon>Escalloniales</taxon>
        <taxon>Escalloniaceae</taxon>
        <taxon>Escallonia</taxon>
    </lineage>
</organism>
<dbReference type="InterPro" id="IPR036291">
    <property type="entry name" value="NAD(P)-bd_dom_sf"/>
</dbReference>
<dbReference type="PANTHER" id="PTHR43180:SF37">
    <property type="entry name" value="TROPINONE REDUCTASE-LIKE 2"/>
    <property type="match status" value="1"/>
</dbReference>
<comment type="caution">
    <text evidence="3">The sequence shown here is derived from an EMBL/GenBank/DDBJ whole genome shotgun (WGS) entry which is preliminary data.</text>
</comment>
<accession>A0AA88UMM5</accession>
<dbReference type="Proteomes" id="UP001187471">
    <property type="component" value="Unassembled WGS sequence"/>
</dbReference>
<keyword evidence="2" id="KW-0560">Oxidoreductase</keyword>
<dbReference type="PANTHER" id="PTHR43180">
    <property type="entry name" value="3-OXOACYL-(ACYL-CARRIER-PROTEIN) REDUCTASE (AFU_ORTHOLOGUE AFUA_6G11210)"/>
    <property type="match status" value="1"/>
</dbReference>
<dbReference type="EMBL" id="JAVXUO010001587">
    <property type="protein sequence ID" value="KAK2980837.1"/>
    <property type="molecule type" value="Genomic_DNA"/>
</dbReference>
<proteinExistence type="inferred from homology"/>
<sequence>MYNNAGIVDSPFANILHTNKSDLERVLGVNLVASLLGTKHTARVIVPRRQGSCKSSIYCVQAWNCGANEDPSSRVGIVWDNGQLCFDLKGKILKVKDAAMAALYLASDEASYVSGHKLVVDGGYSVVNPTMMKAAGLIP</sequence>
<evidence type="ECO:0000256" key="2">
    <source>
        <dbReference type="ARBA" id="ARBA00023002"/>
    </source>
</evidence>
<comment type="similarity">
    <text evidence="1">Belongs to the short-chain dehydrogenases/reductases (SDR) family.</text>
</comment>
<protein>
    <submittedName>
        <fullName evidence="3">Uncharacterized protein</fullName>
    </submittedName>
</protein>
<dbReference type="InterPro" id="IPR002347">
    <property type="entry name" value="SDR_fam"/>
</dbReference>
<dbReference type="Gene3D" id="3.40.50.720">
    <property type="entry name" value="NAD(P)-binding Rossmann-like Domain"/>
    <property type="match status" value="2"/>
</dbReference>
<evidence type="ECO:0000256" key="1">
    <source>
        <dbReference type="ARBA" id="ARBA00006484"/>
    </source>
</evidence>
<evidence type="ECO:0000313" key="3">
    <source>
        <dbReference type="EMBL" id="KAK2980837.1"/>
    </source>
</evidence>
<keyword evidence="4" id="KW-1185">Reference proteome</keyword>
<name>A0AA88UMM5_9ASTE</name>
<evidence type="ECO:0000313" key="4">
    <source>
        <dbReference type="Proteomes" id="UP001187471"/>
    </source>
</evidence>
<dbReference type="SUPFAM" id="SSF51735">
    <property type="entry name" value="NAD(P)-binding Rossmann-fold domains"/>
    <property type="match status" value="1"/>
</dbReference>
<dbReference type="AlphaFoldDB" id="A0AA88UMM5"/>
<reference evidence="3" key="1">
    <citation type="submission" date="2022-12" db="EMBL/GenBank/DDBJ databases">
        <title>Draft genome assemblies for two species of Escallonia (Escalloniales).</title>
        <authorList>
            <person name="Chanderbali A."/>
            <person name="Dervinis C."/>
            <person name="Anghel I."/>
            <person name="Soltis D."/>
            <person name="Soltis P."/>
            <person name="Zapata F."/>
        </authorList>
    </citation>
    <scope>NUCLEOTIDE SEQUENCE</scope>
    <source>
        <strain evidence="3">UCBG92.1500</strain>
        <tissue evidence="3">Leaf</tissue>
    </source>
</reference>
<gene>
    <name evidence="3" type="ORF">RJ640_020489</name>
</gene>
<dbReference type="Pfam" id="PF13561">
    <property type="entry name" value="adh_short_C2"/>
    <property type="match status" value="1"/>
</dbReference>
<dbReference type="GO" id="GO:0016491">
    <property type="term" value="F:oxidoreductase activity"/>
    <property type="evidence" value="ECO:0007669"/>
    <property type="project" value="UniProtKB-KW"/>
</dbReference>